<sequence>MPKTKANRKKTNKKVRFAKLRITRKLRSRRRRNQPKVRDCSWMNLPMTKRGGGDIRPAEMPAAYGPIREVIPVVGKPAMYLPETGAGSYYGYNTNPSLPDPVASNDYFRKGMIGGSILPRDLVDLGRNTMNSIQRFYGTLTSQPVSESPNVMDQPIGEKTNVIMPQSSLDLENIL</sequence>
<protein>
    <submittedName>
        <fullName evidence="1">Uncharacterized protein</fullName>
    </submittedName>
</protein>
<organism evidence="1">
    <name type="scientific">viral metagenome</name>
    <dbReference type="NCBI Taxonomy" id="1070528"/>
    <lineage>
        <taxon>unclassified sequences</taxon>
        <taxon>metagenomes</taxon>
        <taxon>organismal metagenomes</taxon>
    </lineage>
</organism>
<dbReference type="AlphaFoldDB" id="A0A6C0BUA1"/>
<name>A0A6C0BUA1_9ZZZZ</name>
<accession>A0A6C0BUA1</accession>
<reference evidence="1" key="1">
    <citation type="journal article" date="2020" name="Nature">
        <title>Giant virus diversity and host interactions through global metagenomics.</title>
        <authorList>
            <person name="Schulz F."/>
            <person name="Roux S."/>
            <person name="Paez-Espino D."/>
            <person name="Jungbluth S."/>
            <person name="Walsh D.A."/>
            <person name="Denef V.J."/>
            <person name="McMahon K.D."/>
            <person name="Konstantinidis K.T."/>
            <person name="Eloe-Fadrosh E.A."/>
            <person name="Kyrpides N.C."/>
            <person name="Woyke T."/>
        </authorList>
    </citation>
    <scope>NUCLEOTIDE SEQUENCE</scope>
    <source>
        <strain evidence="1">GVMAG-M-3300018868-6</strain>
    </source>
</reference>
<proteinExistence type="predicted"/>
<dbReference type="EMBL" id="MN739255">
    <property type="protein sequence ID" value="QHS95660.1"/>
    <property type="molecule type" value="Genomic_DNA"/>
</dbReference>
<evidence type="ECO:0000313" key="1">
    <source>
        <dbReference type="EMBL" id="QHS95660.1"/>
    </source>
</evidence>